<proteinExistence type="predicted"/>
<accession>B2W2D5</accession>
<organism evidence="1 2">
    <name type="scientific">Pyrenophora tritici-repentis (strain Pt-1C-BFP)</name>
    <name type="common">Wheat tan spot fungus</name>
    <name type="synonym">Drechslera tritici-repentis</name>
    <dbReference type="NCBI Taxonomy" id="426418"/>
    <lineage>
        <taxon>Eukaryota</taxon>
        <taxon>Fungi</taxon>
        <taxon>Dikarya</taxon>
        <taxon>Ascomycota</taxon>
        <taxon>Pezizomycotina</taxon>
        <taxon>Dothideomycetes</taxon>
        <taxon>Pleosporomycetidae</taxon>
        <taxon>Pleosporales</taxon>
        <taxon>Pleosporineae</taxon>
        <taxon>Pleosporaceae</taxon>
        <taxon>Pyrenophora</taxon>
    </lineage>
</organism>
<dbReference type="InParanoid" id="B2W2D5"/>
<dbReference type="EMBL" id="DS231617">
    <property type="protein sequence ID" value="EDU46421.1"/>
    <property type="molecule type" value="Genomic_DNA"/>
</dbReference>
<dbReference type="Proteomes" id="UP000001471">
    <property type="component" value="Unassembled WGS sequence"/>
</dbReference>
<dbReference type="HOGENOM" id="CLU_2607174_0_0_1"/>
<protein>
    <submittedName>
        <fullName evidence="1">Uncharacterized protein</fullName>
    </submittedName>
</protein>
<reference evidence="2" key="1">
    <citation type="journal article" date="2013" name="G3 (Bethesda)">
        <title>Comparative genomics of a plant-pathogenic fungus, Pyrenophora tritici-repentis, reveals transduplication and the impact of repeat elements on pathogenicity and population divergence.</title>
        <authorList>
            <person name="Manning V.A."/>
            <person name="Pandelova I."/>
            <person name="Dhillon B."/>
            <person name="Wilhelm L.J."/>
            <person name="Goodwin S.B."/>
            <person name="Berlin A.M."/>
            <person name="Figueroa M."/>
            <person name="Freitag M."/>
            <person name="Hane J.K."/>
            <person name="Henrissat B."/>
            <person name="Holman W.H."/>
            <person name="Kodira C.D."/>
            <person name="Martin J."/>
            <person name="Oliver R.P."/>
            <person name="Robbertse B."/>
            <person name="Schackwitz W."/>
            <person name="Schwartz D.C."/>
            <person name="Spatafora J.W."/>
            <person name="Turgeon B.G."/>
            <person name="Yandava C."/>
            <person name="Young S."/>
            <person name="Zhou S."/>
            <person name="Zeng Q."/>
            <person name="Grigoriev I.V."/>
            <person name="Ma L.-J."/>
            <person name="Ciuffetti L.M."/>
        </authorList>
    </citation>
    <scope>NUCLEOTIDE SEQUENCE [LARGE SCALE GENOMIC DNA]</scope>
    <source>
        <strain evidence="2">Pt-1C-BFP</strain>
    </source>
</reference>
<evidence type="ECO:0000313" key="2">
    <source>
        <dbReference type="Proteomes" id="UP000001471"/>
    </source>
</evidence>
<sequence length="79" mass="9046">MPVGTSVGTYFSRRHVCLPAAQSDHIPLPPRCILTFPHAMTNGSRTVLYQRAMCERKLLRRDVTTYRSKPEAAPWAWFV</sequence>
<evidence type="ECO:0000313" key="1">
    <source>
        <dbReference type="EMBL" id="EDU46421.1"/>
    </source>
</evidence>
<name>B2W2D5_PYRTR</name>
<dbReference type="AlphaFoldDB" id="B2W2D5"/>
<gene>
    <name evidence="1" type="ORF">PTRG_03583</name>
</gene>